<gene>
    <name evidence="1" type="ordered locus">mll7978</name>
</gene>
<reference evidence="1 2" key="1">
    <citation type="journal article" date="2000" name="DNA Res.">
        <title>Complete genome structure of the nitrogen-fixing symbiotic bacterium Mesorhizobium loti.</title>
        <authorList>
            <person name="Kaneko T."/>
            <person name="Nakamura Y."/>
            <person name="Sato S."/>
            <person name="Asamizu E."/>
            <person name="Kato T."/>
            <person name="Sasamoto S."/>
            <person name="Watanabe A."/>
            <person name="Idesawa K."/>
            <person name="Ishikawa A."/>
            <person name="Kawashima K."/>
            <person name="Kimura T."/>
            <person name="Kishida Y."/>
            <person name="Kiyokawa C."/>
            <person name="Kohara M."/>
            <person name="Matsumoto M."/>
            <person name="Matsuno A."/>
            <person name="Mochizuki Y."/>
            <person name="Nakayama S."/>
            <person name="Nakazaki N."/>
            <person name="Shimpo S."/>
            <person name="Sugimoto M."/>
            <person name="Takeuchi C."/>
            <person name="Yamada M."/>
            <person name="Tabata S."/>
        </authorList>
    </citation>
    <scope>NUCLEOTIDE SEQUENCE [LARGE SCALE GENOMIC DNA]</scope>
    <source>
        <strain evidence="2">LMG 29417 / CECT 9101 / MAFF 303099</strain>
    </source>
</reference>
<dbReference type="Proteomes" id="UP000000552">
    <property type="component" value="Chromosome"/>
</dbReference>
<evidence type="ECO:0000313" key="2">
    <source>
        <dbReference type="Proteomes" id="UP000000552"/>
    </source>
</evidence>
<dbReference type="AlphaFoldDB" id="Q984J5"/>
<sequence length="174" mass="18636">MTIDVSRGLRIEAEAAKRLLAQLQDAGHGGDTDLAADIIEGETSLHETVAAAIDQIDNLDVMVIGLKAKEEAFADRRKSIEARAENLRAAIEQAMIAAEQVSIPLPSATVFISKRKPALFVENEADIPSEFFVEQERPAPKLDKRALAAALAGGRKVPGAALDNGTVSLSIRRK</sequence>
<dbReference type="KEGG" id="mlo:mll7978"/>
<dbReference type="eggNOG" id="ENOG503354G">
    <property type="taxonomic scope" value="Bacteria"/>
</dbReference>
<organism evidence="1 2">
    <name type="scientific">Mesorhizobium japonicum (strain LMG 29417 / CECT 9101 / MAFF 303099)</name>
    <name type="common">Mesorhizobium loti (strain MAFF 303099)</name>
    <dbReference type="NCBI Taxonomy" id="266835"/>
    <lineage>
        <taxon>Bacteria</taxon>
        <taxon>Pseudomonadati</taxon>
        <taxon>Pseudomonadota</taxon>
        <taxon>Alphaproteobacteria</taxon>
        <taxon>Hyphomicrobiales</taxon>
        <taxon>Phyllobacteriaceae</taxon>
        <taxon>Mesorhizobium</taxon>
    </lineage>
</organism>
<dbReference type="HOGENOM" id="CLU_1524158_0_0_5"/>
<evidence type="ECO:0000313" key="1">
    <source>
        <dbReference type="EMBL" id="BAB53635.1"/>
    </source>
</evidence>
<dbReference type="PATRIC" id="fig|266835.9.peg.6381"/>
<dbReference type="Pfam" id="PF05565">
    <property type="entry name" value="Sipho_Gp157"/>
    <property type="match status" value="1"/>
</dbReference>
<proteinExistence type="predicted"/>
<name>Q984J5_RHILO</name>
<accession>Q984J5</accession>
<protein>
    <submittedName>
        <fullName evidence="1">Mll7978 protein</fullName>
    </submittedName>
</protein>
<dbReference type="EMBL" id="BA000012">
    <property type="protein sequence ID" value="BAB53635.1"/>
    <property type="molecule type" value="Genomic_DNA"/>
</dbReference>
<dbReference type="InterPro" id="IPR008840">
    <property type="entry name" value="Sipho_Gp157"/>
</dbReference>